<keyword evidence="4" id="KW-1185">Reference proteome</keyword>
<dbReference type="PANTHER" id="PTHR37017">
    <property type="entry name" value="AB HYDROLASE-1 DOMAIN-CONTAINING PROTEIN-RELATED"/>
    <property type="match status" value="1"/>
</dbReference>
<dbReference type="Pfam" id="PF12697">
    <property type="entry name" value="Abhydrolase_6"/>
    <property type="match status" value="1"/>
</dbReference>
<comment type="caution">
    <text evidence="3">The sequence shown here is derived from an EMBL/GenBank/DDBJ whole genome shotgun (WGS) entry which is preliminary data.</text>
</comment>
<dbReference type="InterPro" id="IPR000073">
    <property type="entry name" value="AB_hydrolase_1"/>
</dbReference>
<dbReference type="AlphaFoldDB" id="A0A545AM14"/>
<evidence type="ECO:0000256" key="1">
    <source>
        <dbReference type="SAM" id="MobiDB-lite"/>
    </source>
</evidence>
<feature type="domain" description="AB hydrolase-1" evidence="2">
    <location>
        <begin position="6"/>
        <end position="217"/>
    </location>
</feature>
<dbReference type="GO" id="GO:0016787">
    <property type="term" value="F:hydrolase activity"/>
    <property type="evidence" value="ECO:0007669"/>
    <property type="project" value="UniProtKB-KW"/>
</dbReference>
<reference evidence="3 4" key="1">
    <citation type="submission" date="2019-07" db="EMBL/GenBank/DDBJ databases">
        <title>Cryptosporangium phraense sp. nov., isolated from plant litter.</title>
        <authorList>
            <person name="Suriyachadkun C."/>
        </authorList>
    </citation>
    <scope>NUCLEOTIDE SEQUENCE [LARGE SCALE GENOMIC DNA]</scope>
    <source>
        <strain evidence="3 4">A-T 5661</strain>
    </source>
</reference>
<dbReference type="SUPFAM" id="SSF53474">
    <property type="entry name" value="alpha/beta-Hydrolases"/>
    <property type="match status" value="1"/>
</dbReference>
<dbReference type="InParanoid" id="A0A545AM14"/>
<dbReference type="PANTHER" id="PTHR37017:SF11">
    <property type="entry name" value="ESTERASE_LIPASE_THIOESTERASE DOMAIN-CONTAINING PROTEIN"/>
    <property type="match status" value="1"/>
</dbReference>
<name>A0A545AM14_9ACTN</name>
<gene>
    <name evidence="3" type="ORF">FL583_23880</name>
</gene>
<dbReference type="RefSeq" id="WP_142707049.1">
    <property type="nucleotide sequence ID" value="NZ_VIRS01000018.1"/>
</dbReference>
<organism evidence="3 4">
    <name type="scientific">Cryptosporangium phraense</name>
    <dbReference type="NCBI Taxonomy" id="2593070"/>
    <lineage>
        <taxon>Bacteria</taxon>
        <taxon>Bacillati</taxon>
        <taxon>Actinomycetota</taxon>
        <taxon>Actinomycetes</taxon>
        <taxon>Cryptosporangiales</taxon>
        <taxon>Cryptosporangiaceae</taxon>
        <taxon>Cryptosporangium</taxon>
    </lineage>
</organism>
<proteinExistence type="predicted"/>
<feature type="compositionally biased region" description="Low complexity" evidence="1">
    <location>
        <begin position="98"/>
        <end position="108"/>
    </location>
</feature>
<dbReference type="OrthoDB" id="9773549at2"/>
<dbReference type="Gene3D" id="3.40.50.1820">
    <property type="entry name" value="alpha/beta hydrolase"/>
    <property type="match status" value="1"/>
</dbReference>
<protein>
    <submittedName>
        <fullName evidence="3">Alpha/beta hydrolase</fullName>
    </submittedName>
</protein>
<feature type="compositionally biased region" description="Basic and acidic residues" evidence="1">
    <location>
        <begin position="111"/>
        <end position="125"/>
    </location>
</feature>
<dbReference type="InterPro" id="IPR052897">
    <property type="entry name" value="Sec-Metab_Biosynth_Hydrolase"/>
</dbReference>
<dbReference type="Proteomes" id="UP000317982">
    <property type="component" value="Unassembled WGS sequence"/>
</dbReference>
<sequence length="223" mass="23979">MATFGLIPGAGGQAWYWHRVVPLLEAAGHRAVAVDLPASDDSAGLNDYADAVVDALGGHDDLVLVAQSMGGLTAPLVAARIPVTRLILVNAMVPTPGETGGEWWTATGQDRAQRENDQRDGRDPDAPFDPLVYFLHDTPDDVTREAMKGAPEQSGTPFGEPWPLAAWPDIPTRVLVGRDDRLFPADFQVRTARERLGLDAELLDGGHLVALSRPEDLTALLLH</sequence>
<accession>A0A545AM14</accession>
<feature type="region of interest" description="Disordered" evidence="1">
    <location>
        <begin position="98"/>
        <end position="127"/>
    </location>
</feature>
<dbReference type="InterPro" id="IPR029058">
    <property type="entry name" value="AB_hydrolase_fold"/>
</dbReference>
<evidence type="ECO:0000259" key="2">
    <source>
        <dbReference type="Pfam" id="PF12697"/>
    </source>
</evidence>
<dbReference type="EMBL" id="VIRS01000018">
    <property type="protein sequence ID" value="TQS42359.1"/>
    <property type="molecule type" value="Genomic_DNA"/>
</dbReference>
<evidence type="ECO:0000313" key="3">
    <source>
        <dbReference type="EMBL" id="TQS42359.1"/>
    </source>
</evidence>
<keyword evidence="3" id="KW-0378">Hydrolase</keyword>
<evidence type="ECO:0000313" key="4">
    <source>
        <dbReference type="Proteomes" id="UP000317982"/>
    </source>
</evidence>